<evidence type="ECO:0000313" key="1">
    <source>
        <dbReference type="EMBL" id="ACO79862.1"/>
    </source>
</evidence>
<gene>
    <name evidence="1" type="ordered locus">Avin_37160</name>
</gene>
<dbReference type="HOGENOM" id="CLU_3380299_0_0_6"/>
<protein>
    <submittedName>
        <fullName evidence="1">Uncharacterized protein</fullName>
    </submittedName>
</protein>
<dbReference type="EMBL" id="CP001157">
    <property type="protein sequence ID" value="ACO79862.1"/>
    <property type="molecule type" value="Genomic_DNA"/>
</dbReference>
<accession>C1DRY7</accession>
<name>C1DRY7_AZOVD</name>
<keyword evidence="2" id="KW-1185">Reference proteome</keyword>
<organism evidence="1 2">
    <name type="scientific">Azotobacter vinelandii (strain DJ / ATCC BAA-1303)</name>
    <dbReference type="NCBI Taxonomy" id="322710"/>
    <lineage>
        <taxon>Bacteria</taxon>
        <taxon>Pseudomonadati</taxon>
        <taxon>Pseudomonadota</taxon>
        <taxon>Gammaproteobacteria</taxon>
        <taxon>Pseudomonadales</taxon>
        <taxon>Pseudomonadaceae</taxon>
        <taxon>Azotobacter</taxon>
    </lineage>
</organism>
<dbReference type="AlphaFoldDB" id="C1DRY7"/>
<sequence>MKGGAEELLLLGANHYEGEDHARPSTIEWRGRG</sequence>
<proteinExistence type="predicted"/>
<dbReference type="Proteomes" id="UP000002424">
    <property type="component" value="Chromosome"/>
</dbReference>
<dbReference type="EnsemblBacteria" id="ACO79862">
    <property type="protein sequence ID" value="ACO79862"/>
    <property type="gene ID" value="Avin_37160"/>
</dbReference>
<evidence type="ECO:0000313" key="2">
    <source>
        <dbReference type="Proteomes" id="UP000002424"/>
    </source>
</evidence>
<dbReference type="KEGG" id="avn:Avin_37160"/>
<reference evidence="1 2" key="1">
    <citation type="journal article" date="2009" name="J. Bacteriol.">
        <title>Genome sequence of Azotobacter vinelandii, an obligate aerobe specialized to support diverse anaerobic metabolic processes.</title>
        <authorList>
            <person name="Setubal J.C."/>
            <person name="dos Santos P."/>
            <person name="Goldman B.S."/>
            <person name="Ertesvag H."/>
            <person name="Espin G."/>
            <person name="Rubio L.M."/>
            <person name="Valla S."/>
            <person name="Almeida N.F."/>
            <person name="Balasubramanian D."/>
            <person name="Cromes L."/>
            <person name="Curatti L."/>
            <person name="Du Z."/>
            <person name="Godsy E."/>
            <person name="Goodner B."/>
            <person name="Hellner-Burris K."/>
            <person name="Hernandez J.A."/>
            <person name="Houmiel K."/>
            <person name="Imperial J."/>
            <person name="Kennedy C."/>
            <person name="Larson T.J."/>
            <person name="Latreille P."/>
            <person name="Ligon L.S."/>
            <person name="Lu J."/>
            <person name="Maerk M."/>
            <person name="Miller N.M."/>
            <person name="Norton S."/>
            <person name="O'Carroll I.P."/>
            <person name="Paulsen I."/>
            <person name="Raulfs E.C."/>
            <person name="Roemer R."/>
            <person name="Rosser J."/>
            <person name="Segura D."/>
            <person name="Slater S."/>
            <person name="Stricklin S.L."/>
            <person name="Studholme D.J."/>
            <person name="Sun J."/>
            <person name="Viana C.J."/>
            <person name="Wallin E."/>
            <person name="Wang B."/>
            <person name="Wheeler C."/>
            <person name="Zhu H."/>
            <person name="Dean D.R."/>
            <person name="Dixon R."/>
            <person name="Wood D."/>
        </authorList>
    </citation>
    <scope>NUCLEOTIDE SEQUENCE [LARGE SCALE GENOMIC DNA]</scope>
    <source>
        <strain evidence="2">DJ / ATCC BAA-1303</strain>
    </source>
</reference>